<feature type="signal peptide" evidence="2">
    <location>
        <begin position="1"/>
        <end position="22"/>
    </location>
</feature>
<proteinExistence type="predicted"/>
<evidence type="ECO:0000256" key="2">
    <source>
        <dbReference type="SAM" id="SignalP"/>
    </source>
</evidence>
<protein>
    <recommendedName>
        <fullName evidence="5">Transporter</fullName>
    </recommendedName>
</protein>
<dbReference type="Proteomes" id="UP000029647">
    <property type="component" value="Unassembled WGS sequence"/>
</dbReference>
<accession>A0A090WJP6</accession>
<feature type="chain" id="PRO_5001866353" description="Transporter" evidence="2">
    <location>
        <begin position="23"/>
        <end position="323"/>
    </location>
</feature>
<dbReference type="InterPro" id="IPR025737">
    <property type="entry name" value="FApF"/>
</dbReference>
<feature type="compositionally biased region" description="Basic residues" evidence="1">
    <location>
        <begin position="312"/>
        <end position="323"/>
    </location>
</feature>
<evidence type="ECO:0008006" key="5">
    <source>
        <dbReference type="Google" id="ProtNLM"/>
    </source>
</evidence>
<comment type="caution">
    <text evidence="3">The sequence shown here is derived from an EMBL/GenBank/DDBJ whole genome shotgun (WGS) entry which is preliminary data.</text>
</comment>
<dbReference type="Pfam" id="PF13557">
    <property type="entry name" value="Phenol_MetA_deg"/>
    <property type="match status" value="1"/>
</dbReference>
<evidence type="ECO:0000313" key="4">
    <source>
        <dbReference type="Proteomes" id="UP000029647"/>
    </source>
</evidence>
<sequence>MTAFTQKLLFVSLCLLSMMATAQYTETINTNNPGLSQGAFAVGKGVAQIEGNLFYRTEQHDLQRYERDYTGLSMQLRYGAFMERLEFSFIGSFASVNQMDNRGFGNVESSFSNFSRSTIGAKYLVFDPLKFFGEKKVNIMSWKANNRLNWRDFVPAISVYAGANIDLSDNNLLTPPNDPTFSPRFELITQNNWGGQWVFVTNFIVDRITTDYPSYEWILTMTHSINGRWAVFGEYQGFKSDFYSDDLGRGGLAYLITKDWQVDASATFNFKDTPSVFQANVGMSYRFDFHKDDETISQKKNLKGTGDDSGRKAKKEKKKKIDF</sequence>
<organism evidence="3 4">
    <name type="scientific">Nonlabens ulvanivorans</name>
    <name type="common">Persicivirga ulvanivorans</name>
    <dbReference type="NCBI Taxonomy" id="906888"/>
    <lineage>
        <taxon>Bacteria</taxon>
        <taxon>Pseudomonadati</taxon>
        <taxon>Bacteroidota</taxon>
        <taxon>Flavobacteriia</taxon>
        <taxon>Flavobacteriales</taxon>
        <taxon>Flavobacteriaceae</taxon>
        <taxon>Nonlabens</taxon>
    </lineage>
</organism>
<gene>
    <name evidence="3" type="ORF">JCM19275_1497</name>
</gene>
<keyword evidence="2" id="KW-0732">Signal</keyword>
<dbReference type="AlphaFoldDB" id="A0A090WJP6"/>
<feature type="region of interest" description="Disordered" evidence="1">
    <location>
        <begin position="298"/>
        <end position="323"/>
    </location>
</feature>
<reference evidence="3 4" key="1">
    <citation type="journal article" date="2014" name="Genome Announc.">
        <title>Draft Genome Sequences of Marine Flavobacterium Nonlabens Strains NR17, NR24, NR27, NR32, NR33, and Ara13.</title>
        <authorList>
            <person name="Nakanishi M."/>
            <person name="Meirelles P."/>
            <person name="Suzuki R."/>
            <person name="Takatani N."/>
            <person name="Mino S."/>
            <person name="Suda W."/>
            <person name="Oshima K."/>
            <person name="Hattori M."/>
            <person name="Ohkuma M."/>
            <person name="Hosokawa M."/>
            <person name="Miyashita K."/>
            <person name="Thompson F.L."/>
            <person name="Niwa A."/>
            <person name="Sawabe T."/>
            <person name="Sawabe T."/>
        </authorList>
    </citation>
    <scope>NUCLEOTIDE SEQUENCE [LARGE SCALE GENOMIC DNA]</scope>
    <source>
        <strain evidence="4">JCM19275</strain>
    </source>
</reference>
<evidence type="ECO:0000256" key="1">
    <source>
        <dbReference type="SAM" id="MobiDB-lite"/>
    </source>
</evidence>
<name>A0A090WJP6_NONUL</name>
<evidence type="ECO:0000313" key="3">
    <source>
        <dbReference type="EMBL" id="GAL75614.1"/>
    </source>
</evidence>
<dbReference type="EMBL" id="BBNT01000006">
    <property type="protein sequence ID" value="GAL75614.1"/>
    <property type="molecule type" value="Genomic_DNA"/>
</dbReference>